<dbReference type="EMBL" id="LXQA011237841">
    <property type="protein sequence ID" value="MCI90200.1"/>
    <property type="molecule type" value="Genomic_DNA"/>
</dbReference>
<evidence type="ECO:0000313" key="2">
    <source>
        <dbReference type="EMBL" id="MCI90200.1"/>
    </source>
</evidence>
<dbReference type="Proteomes" id="UP000265520">
    <property type="component" value="Unassembled WGS sequence"/>
</dbReference>
<accession>A0A392VUT5</accession>
<keyword evidence="3" id="KW-1185">Reference proteome</keyword>
<organism evidence="2 3">
    <name type="scientific">Trifolium medium</name>
    <dbReference type="NCBI Taxonomy" id="97028"/>
    <lineage>
        <taxon>Eukaryota</taxon>
        <taxon>Viridiplantae</taxon>
        <taxon>Streptophyta</taxon>
        <taxon>Embryophyta</taxon>
        <taxon>Tracheophyta</taxon>
        <taxon>Spermatophyta</taxon>
        <taxon>Magnoliopsida</taxon>
        <taxon>eudicotyledons</taxon>
        <taxon>Gunneridae</taxon>
        <taxon>Pentapetalae</taxon>
        <taxon>rosids</taxon>
        <taxon>fabids</taxon>
        <taxon>Fabales</taxon>
        <taxon>Fabaceae</taxon>
        <taxon>Papilionoideae</taxon>
        <taxon>50 kb inversion clade</taxon>
        <taxon>NPAAA clade</taxon>
        <taxon>Hologalegina</taxon>
        <taxon>IRL clade</taxon>
        <taxon>Trifolieae</taxon>
        <taxon>Trifolium</taxon>
    </lineage>
</organism>
<evidence type="ECO:0000313" key="3">
    <source>
        <dbReference type="Proteomes" id="UP000265520"/>
    </source>
</evidence>
<sequence>DAKVAALEAELSEVRSTLAEVQSTAKANQEQLLAMFAKTLGRFTESPVKEAEGSSIAMNSGGAKLSETK</sequence>
<proteinExistence type="predicted"/>
<feature type="non-terminal residue" evidence="2">
    <location>
        <position position="1"/>
    </location>
</feature>
<dbReference type="AlphaFoldDB" id="A0A392VUT5"/>
<feature type="region of interest" description="Disordered" evidence="1">
    <location>
        <begin position="49"/>
        <end position="69"/>
    </location>
</feature>
<evidence type="ECO:0000256" key="1">
    <source>
        <dbReference type="SAM" id="MobiDB-lite"/>
    </source>
</evidence>
<reference evidence="2 3" key="1">
    <citation type="journal article" date="2018" name="Front. Plant Sci.">
        <title>Red Clover (Trifolium pratense) and Zigzag Clover (T. medium) - A Picture of Genomic Similarities and Differences.</title>
        <authorList>
            <person name="Dluhosova J."/>
            <person name="Istvanek J."/>
            <person name="Nedelnik J."/>
            <person name="Repkova J."/>
        </authorList>
    </citation>
    <scope>NUCLEOTIDE SEQUENCE [LARGE SCALE GENOMIC DNA]</scope>
    <source>
        <strain evidence="3">cv. 10/8</strain>
        <tissue evidence="2">Leaf</tissue>
    </source>
</reference>
<comment type="caution">
    <text evidence="2">The sequence shown here is derived from an EMBL/GenBank/DDBJ whole genome shotgun (WGS) entry which is preliminary data.</text>
</comment>
<feature type="non-terminal residue" evidence="2">
    <location>
        <position position="69"/>
    </location>
</feature>
<protein>
    <submittedName>
        <fullName evidence="2">Uncharacterized protein</fullName>
    </submittedName>
</protein>
<name>A0A392VUT5_9FABA</name>